<evidence type="ECO:0000313" key="2">
    <source>
        <dbReference type="Proteomes" id="UP001203665"/>
    </source>
</evidence>
<gene>
    <name evidence="1" type="ORF">NDM98_08840</name>
</gene>
<keyword evidence="2" id="KW-1185">Reference proteome</keyword>
<dbReference type="Proteomes" id="UP001203665">
    <property type="component" value="Unassembled WGS sequence"/>
</dbReference>
<protein>
    <recommendedName>
        <fullName evidence="3">YokE-like PH domain-containing protein</fullName>
    </recommendedName>
</protein>
<comment type="caution">
    <text evidence="1">The sequence shown here is derived from an EMBL/GenBank/DDBJ whole genome shotgun (WGS) entry which is preliminary data.</text>
</comment>
<dbReference type="EMBL" id="JAMQJY010000001">
    <property type="protein sequence ID" value="MCM2675588.1"/>
    <property type="molecule type" value="Genomic_DNA"/>
</dbReference>
<name>A0ABT0XI59_9BACI</name>
<reference evidence="1" key="1">
    <citation type="submission" date="2022-06" db="EMBL/GenBank/DDBJ databases">
        <title>Alkalicoccobacillus porphyridii sp. nov., isolated from a marine red alga, Porphyridium purpureum and reclassification of Shouchella plakortidis and Shouchella gibsonii as Alkalicoccobacillus plakortidis comb. nov. and Alkalicoccobacillus gibsonii comb. nov.</title>
        <authorList>
            <person name="Kim K.H."/>
            <person name="Lee J.K."/>
            <person name="Han D.M."/>
            <person name="Baek J.H."/>
            <person name="Jeon C.O."/>
        </authorList>
    </citation>
    <scope>NUCLEOTIDE SEQUENCE</scope>
    <source>
        <strain evidence="1">DSM 19153</strain>
    </source>
</reference>
<proteinExistence type="predicted"/>
<accession>A0ABT0XI59</accession>
<sequence>MENKNLIEEYLDLIYPDGIFTEHEYDLMMTNFKKFLEDKDDYIFFPKDYKEDINHHILYFFGRDKMIRVNFDMNMNVTLKFKDLSEMKVESLTIQKNAKRVLDLKFSDGMLVRLEEKQDNYKISSLIEKSLDALIKRLEL</sequence>
<evidence type="ECO:0000313" key="1">
    <source>
        <dbReference type="EMBL" id="MCM2675588.1"/>
    </source>
</evidence>
<evidence type="ECO:0008006" key="3">
    <source>
        <dbReference type="Google" id="ProtNLM"/>
    </source>
</evidence>
<dbReference type="RefSeq" id="WP_251606481.1">
    <property type="nucleotide sequence ID" value="NZ_JAMQJY010000001.1"/>
</dbReference>
<organism evidence="1 2">
    <name type="scientific">Alkalicoccobacillus plakortidis</name>
    <dbReference type="NCBI Taxonomy" id="444060"/>
    <lineage>
        <taxon>Bacteria</taxon>
        <taxon>Bacillati</taxon>
        <taxon>Bacillota</taxon>
        <taxon>Bacilli</taxon>
        <taxon>Bacillales</taxon>
        <taxon>Bacillaceae</taxon>
        <taxon>Alkalicoccobacillus</taxon>
    </lineage>
</organism>